<evidence type="ECO:0000256" key="7">
    <source>
        <dbReference type="PROSITE-ProRule" id="PRU10141"/>
    </source>
</evidence>
<organism evidence="9 10">
    <name type="scientific">Daphnia magna</name>
    <dbReference type="NCBI Taxonomy" id="35525"/>
    <lineage>
        <taxon>Eukaryota</taxon>
        <taxon>Metazoa</taxon>
        <taxon>Ecdysozoa</taxon>
        <taxon>Arthropoda</taxon>
        <taxon>Crustacea</taxon>
        <taxon>Branchiopoda</taxon>
        <taxon>Diplostraca</taxon>
        <taxon>Cladocera</taxon>
        <taxon>Anomopoda</taxon>
        <taxon>Daphniidae</taxon>
        <taxon>Daphnia</taxon>
    </lineage>
</organism>
<evidence type="ECO:0000259" key="8">
    <source>
        <dbReference type="PROSITE" id="PS50011"/>
    </source>
</evidence>
<accession>A0ABR0ALM8</accession>
<gene>
    <name evidence="9" type="ORF">OUZ56_015046</name>
</gene>
<evidence type="ECO:0000256" key="3">
    <source>
        <dbReference type="ARBA" id="ARBA00022737"/>
    </source>
</evidence>
<keyword evidence="5 7" id="KW-0067">ATP-binding</keyword>
<keyword evidence="4 7" id="KW-0547">Nucleotide-binding</keyword>
<dbReference type="InterPro" id="IPR019775">
    <property type="entry name" value="WD40_repeat_CS"/>
</dbReference>
<dbReference type="InterPro" id="IPR000719">
    <property type="entry name" value="Prot_kinase_dom"/>
</dbReference>
<comment type="caution">
    <text evidence="9">The sequence shown here is derived from an EMBL/GenBank/DDBJ whole genome shotgun (WGS) entry which is preliminary data.</text>
</comment>
<protein>
    <recommendedName>
        <fullName evidence="8">Protein kinase domain-containing protein</fullName>
    </recommendedName>
</protein>
<dbReference type="SUPFAM" id="SSF56112">
    <property type="entry name" value="Protein kinase-like (PK-like)"/>
    <property type="match status" value="2"/>
</dbReference>
<dbReference type="InterPro" id="IPR015943">
    <property type="entry name" value="WD40/YVTN_repeat-like_dom_sf"/>
</dbReference>
<feature type="repeat" description="WD" evidence="6">
    <location>
        <begin position="629"/>
        <end position="671"/>
    </location>
</feature>
<dbReference type="SMART" id="SM00320">
    <property type="entry name" value="WD40"/>
    <property type="match status" value="4"/>
</dbReference>
<dbReference type="InterPro" id="IPR017441">
    <property type="entry name" value="Protein_kinase_ATP_BS"/>
</dbReference>
<dbReference type="InterPro" id="IPR011009">
    <property type="entry name" value="Kinase-like_dom_sf"/>
</dbReference>
<evidence type="ECO:0000313" key="9">
    <source>
        <dbReference type="EMBL" id="KAK4026017.1"/>
    </source>
</evidence>
<keyword evidence="2 6" id="KW-0853">WD repeat</keyword>
<name>A0ABR0ALM8_9CRUS</name>
<evidence type="ECO:0000256" key="6">
    <source>
        <dbReference type="PROSITE-ProRule" id="PRU00221"/>
    </source>
</evidence>
<reference evidence="9 10" key="1">
    <citation type="journal article" date="2023" name="Nucleic Acids Res.">
        <title>The hologenome of Daphnia magna reveals possible DNA methylation and microbiome-mediated evolution of the host genome.</title>
        <authorList>
            <person name="Chaturvedi A."/>
            <person name="Li X."/>
            <person name="Dhandapani V."/>
            <person name="Marshall H."/>
            <person name="Kissane S."/>
            <person name="Cuenca-Cambronero M."/>
            <person name="Asole G."/>
            <person name="Calvet F."/>
            <person name="Ruiz-Romero M."/>
            <person name="Marangio P."/>
            <person name="Guigo R."/>
            <person name="Rago D."/>
            <person name="Mirbahai L."/>
            <person name="Eastwood N."/>
            <person name="Colbourne J.K."/>
            <person name="Zhou J."/>
            <person name="Mallon E."/>
            <person name="Orsini L."/>
        </authorList>
    </citation>
    <scope>NUCLEOTIDE SEQUENCE [LARGE SCALE GENOMIC DNA]</scope>
    <source>
        <strain evidence="9">LRV0_1</strain>
    </source>
</reference>
<dbReference type="PROSITE" id="PS50082">
    <property type="entry name" value="WD_REPEATS_2"/>
    <property type="match status" value="1"/>
</dbReference>
<dbReference type="PANTHER" id="PTHR13954">
    <property type="entry name" value="IRE1-RELATED"/>
    <property type="match status" value="1"/>
</dbReference>
<evidence type="ECO:0000256" key="5">
    <source>
        <dbReference type="ARBA" id="ARBA00022840"/>
    </source>
</evidence>
<keyword evidence="10" id="KW-1185">Reference proteome</keyword>
<dbReference type="PROSITE" id="PS00678">
    <property type="entry name" value="WD_REPEATS_1"/>
    <property type="match status" value="1"/>
</dbReference>
<dbReference type="SMART" id="SM00220">
    <property type="entry name" value="S_TKc"/>
    <property type="match status" value="1"/>
</dbReference>
<dbReference type="Pfam" id="PF00069">
    <property type="entry name" value="Pkinase"/>
    <property type="match status" value="2"/>
</dbReference>
<dbReference type="EMBL" id="JAOYFB010000038">
    <property type="protein sequence ID" value="KAK4026017.1"/>
    <property type="molecule type" value="Genomic_DNA"/>
</dbReference>
<dbReference type="InterPro" id="IPR001680">
    <property type="entry name" value="WD40_rpt"/>
</dbReference>
<feature type="binding site" evidence="7">
    <location>
        <position position="273"/>
    </location>
    <ligand>
        <name>ATP</name>
        <dbReference type="ChEBI" id="CHEBI:30616"/>
    </ligand>
</feature>
<dbReference type="PROSITE" id="PS00107">
    <property type="entry name" value="PROTEIN_KINASE_ATP"/>
    <property type="match status" value="1"/>
</dbReference>
<dbReference type="Gene3D" id="1.10.510.10">
    <property type="entry name" value="Transferase(Phosphotransferase) domain 1"/>
    <property type="match status" value="2"/>
</dbReference>
<dbReference type="InterPro" id="IPR024977">
    <property type="entry name" value="Apc4-like_WD40_dom"/>
</dbReference>
<dbReference type="InterPro" id="IPR036322">
    <property type="entry name" value="WD40_repeat_dom_sf"/>
</dbReference>
<dbReference type="InterPro" id="IPR008271">
    <property type="entry name" value="Ser/Thr_kinase_AS"/>
</dbReference>
<feature type="domain" description="Protein kinase" evidence="8">
    <location>
        <begin position="246"/>
        <end position="517"/>
    </location>
</feature>
<evidence type="ECO:0000256" key="2">
    <source>
        <dbReference type="ARBA" id="ARBA00022574"/>
    </source>
</evidence>
<dbReference type="PROSITE" id="PS50011">
    <property type="entry name" value="PROTEIN_KINASE_DOM"/>
    <property type="match status" value="2"/>
</dbReference>
<dbReference type="Pfam" id="PF00400">
    <property type="entry name" value="WD40"/>
    <property type="match status" value="1"/>
</dbReference>
<dbReference type="PANTHER" id="PTHR13954:SF6">
    <property type="entry name" value="NON-SPECIFIC SERINE_THREONINE PROTEIN KINASE"/>
    <property type="match status" value="1"/>
</dbReference>
<evidence type="ECO:0000313" key="10">
    <source>
        <dbReference type="Proteomes" id="UP001234178"/>
    </source>
</evidence>
<feature type="domain" description="Protein kinase" evidence="8">
    <location>
        <begin position="1"/>
        <end position="239"/>
    </location>
</feature>
<proteinExistence type="predicted"/>
<sequence length="910" mass="102793">MVARHEKGILNHENVLKILGFEEDTEWRYFALEQFHLTLEENLKYNSGGGLLSDALILLQMASGINYIHSKGLAHGNLNPNTVLLAYSIPPRVKISEFGLTNSIDFSSATDSVESDGIADEPSHKNKWVHQHQQFLELSHPKYWKRTSTSAASHDGSIPVATVHGDVFAAGCLFFYFLTRGSHPFGSPKQILANISESRPINLEKLKSKHFAYELIKNMIGKTPTDGTQFLIIAASEFAEILPLNIDENKKLGKGAFGVVFEGTYQEKRVAIKRIPVEGEDLESKLREIKEAVIPMELNHENVMKLLHVDYETDERYLFLVLELCAGTLEDCVKKGKQGFNLPGDAQVLYQIANGLDYIHATNLVHRDIKPENILISLTSPAQMKISDFGFCKKVNVRGSFSQSALKGTLIWMAPEMLVILNEADDNEQDTLPRGTIQSDTYSAGCVFFYFLTNGNHPFGIYPYTIPNVLENNPKLLIAAEKLPKDHFAYNLIEKMIKRLPERIMLPEVMKQLHPLLSASKRTGKFRLAQKTLTRADMIDFVHSTIITRFHPIEPVLACGSRRVRILKAANLFIPFLNWKIEIELSARDQNLSICSLEWSSDGTQLAAGYHHGVAMVWGYPSGETLVEMKEHSSPITGIAWNPVNNDMLAIIENNTELSVWDLTTMRPKPNEGDGKITRVPLFKDNAWMVKWVSENHIAFPRHADVVVVKLYENIQAKIVSNRIEKCFSHEGSAFIQWNQVRRLLVSYSCWRNLIKVWSMDMCEGDVWVEHPLHMLEVPSVCTCLAMRPTRDLDSQAQKSKKSIIIACGLSNGDIMIWNPLKKSNNRVLNRRSHRIDSLAFSSDGQLLASADESTITIWCAKTWKPVFFTTTSSFRATDLSWFTAKSSGGITALLTYTARFENIKVIERW</sequence>
<dbReference type="SUPFAM" id="SSF50978">
    <property type="entry name" value="WD40 repeat-like"/>
    <property type="match status" value="1"/>
</dbReference>
<dbReference type="Proteomes" id="UP001234178">
    <property type="component" value="Unassembled WGS sequence"/>
</dbReference>
<dbReference type="Pfam" id="PF12894">
    <property type="entry name" value="ANAPC4_WD40"/>
    <property type="match status" value="1"/>
</dbReference>
<dbReference type="InterPro" id="IPR045133">
    <property type="entry name" value="IRE1/2-like"/>
</dbReference>
<evidence type="ECO:0000256" key="4">
    <source>
        <dbReference type="ARBA" id="ARBA00022741"/>
    </source>
</evidence>
<dbReference type="PROSITE" id="PS00108">
    <property type="entry name" value="PROTEIN_KINASE_ST"/>
    <property type="match status" value="1"/>
</dbReference>
<dbReference type="Gene3D" id="2.130.10.10">
    <property type="entry name" value="YVTN repeat-like/Quinoprotein amine dehydrogenase"/>
    <property type="match status" value="1"/>
</dbReference>
<keyword evidence="3" id="KW-0677">Repeat</keyword>
<comment type="subcellular location">
    <subcellularLocation>
        <location evidence="1">Cytoplasmic vesicle</location>
        <location evidence="1">Autophagosome</location>
    </subcellularLocation>
</comment>
<evidence type="ECO:0000256" key="1">
    <source>
        <dbReference type="ARBA" id="ARBA00004419"/>
    </source>
</evidence>